<feature type="binding site" evidence="13">
    <location>
        <position position="249"/>
    </location>
    <ligand>
        <name>pyridoxal 5'-phosphate</name>
        <dbReference type="ChEBI" id="CHEBI:597326"/>
    </ligand>
</feature>
<dbReference type="HAMAP" id="MF_00834">
    <property type="entry name" value="BioA"/>
    <property type="match status" value="1"/>
</dbReference>
<dbReference type="AlphaFoldDB" id="A0A6S6SVH6"/>
<evidence type="ECO:0000256" key="13">
    <source>
        <dbReference type="HAMAP-Rule" id="MF_00834"/>
    </source>
</evidence>
<sequence length="434" mass="48571">MMKNNNTQIVTEDLKNIWHPCTQMKDHETLPLIPINRGKGIYLYDFDDKSYIDAISSWWVNIFGHVNEHISARVKSQLDTLEHVLLAGFTHKPAVNLAEKLVNLTPKGLDKVFFADNGSSAVEVALKMSFHYHRNKGENRPLFLSLSNSYHGETIGALSVGDVELYKETYAPLLISCIQTPVPKDQTQEAAKSAAIELEKILEERGSEISALIIEPLVQGAGYMHMYHPLYITLAKEICSKYGVHLIADEIMTGFGRTGTMFACEQAGITPDFMTISKGLTGGYLPLAITMTTLDVYNAFYCDYNEYKAFLHSHSYTGNPLACAAALATIELFEASDVIGENKKKSAYILDKLQKFKTLPNVKEVRQTGMIAAVELKGYTTQERIGLKVYQYGLDNGVLLRPLGHIVYFMPPYIIKEEEIDKMIDTAYEAVKSL</sequence>
<keyword evidence="5 13" id="KW-0963">Cytoplasm</keyword>
<dbReference type="GO" id="GO:0005737">
    <property type="term" value="C:cytoplasm"/>
    <property type="evidence" value="ECO:0007669"/>
    <property type="project" value="UniProtKB-SubCell"/>
</dbReference>
<feature type="binding site" evidence="13">
    <location>
        <position position="58"/>
    </location>
    <ligand>
        <name>substrate</name>
    </ligand>
</feature>
<dbReference type="Pfam" id="PF00202">
    <property type="entry name" value="Aminotran_3"/>
    <property type="match status" value="1"/>
</dbReference>
<evidence type="ECO:0000256" key="7">
    <source>
        <dbReference type="ARBA" id="ARBA00022679"/>
    </source>
</evidence>
<accession>A0A6S6SVH6</accession>
<evidence type="ECO:0000313" key="14">
    <source>
        <dbReference type="EMBL" id="CAA6811071.1"/>
    </source>
</evidence>
<evidence type="ECO:0000256" key="9">
    <source>
        <dbReference type="ARBA" id="ARBA00022756"/>
    </source>
</evidence>
<feature type="binding site" evidence="13">
    <location>
        <position position="313"/>
    </location>
    <ligand>
        <name>substrate</name>
    </ligand>
</feature>
<dbReference type="GO" id="GO:0030170">
    <property type="term" value="F:pyridoxal phosphate binding"/>
    <property type="evidence" value="ECO:0007669"/>
    <property type="project" value="UniProtKB-UniRule"/>
</dbReference>
<evidence type="ECO:0000256" key="11">
    <source>
        <dbReference type="ARBA" id="ARBA00048449"/>
    </source>
</evidence>
<dbReference type="CDD" id="cd00610">
    <property type="entry name" value="OAT_like"/>
    <property type="match status" value="1"/>
</dbReference>
<feature type="binding site" evidence="13">
    <location>
        <begin position="314"/>
        <end position="315"/>
    </location>
    <ligand>
        <name>pyridoxal 5'-phosphate</name>
        <dbReference type="ChEBI" id="CHEBI:597326"/>
    </ligand>
</feature>
<feature type="site" description="Participates in the substrate recognition with KAPA and in a stacking interaction with the adenine ring of SAM" evidence="13">
    <location>
        <position position="21"/>
    </location>
</feature>
<evidence type="ECO:0000256" key="2">
    <source>
        <dbReference type="ARBA" id="ARBA00004496"/>
    </source>
</evidence>
<dbReference type="PANTHER" id="PTHR42684">
    <property type="entry name" value="ADENOSYLMETHIONINE-8-AMINO-7-OXONONANOATE AMINOTRANSFERASE"/>
    <property type="match status" value="1"/>
</dbReference>
<feature type="binding site" evidence="13">
    <location>
        <position position="150"/>
    </location>
    <ligand>
        <name>substrate</name>
    </ligand>
</feature>
<proteinExistence type="inferred from homology"/>
<dbReference type="EMBL" id="CACVAX010000033">
    <property type="protein sequence ID" value="CAA6811071.1"/>
    <property type="molecule type" value="Genomic_DNA"/>
</dbReference>
<dbReference type="NCBIfam" id="NF004624">
    <property type="entry name" value="PRK05964.1"/>
    <property type="match status" value="1"/>
</dbReference>
<comment type="function">
    <text evidence="13">Catalyzes the transfer of the alpha-amino group from S-adenosyl-L-methionine (SAM) to 7-keto-8-aminopelargonic acid (KAPA) to form 7,8-diaminopelargonic acid (DAPA). It is the only aminotransferase known to utilize SAM as an amino donor.</text>
</comment>
<feature type="modified residue" description="N6-(pyridoxal phosphate)lysine" evidence="13">
    <location>
        <position position="278"/>
    </location>
</feature>
<dbReference type="PANTHER" id="PTHR42684:SF17">
    <property type="entry name" value="ADENOSYLMETHIONINE-8-AMINO-7-OXONONANOATE AMINOTRANSFERASE"/>
    <property type="match status" value="1"/>
</dbReference>
<evidence type="ECO:0000256" key="4">
    <source>
        <dbReference type="ARBA" id="ARBA00011738"/>
    </source>
</evidence>
<comment type="subunit">
    <text evidence="4 13">Homodimer.</text>
</comment>
<dbReference type="InterPro" id="IPR049704">
    <property type="entry name" value="Aminotrans_3_PPA_site"/>
</dbReference>
<dbReference type="NCBIfam" id="TIGR00508">
    <property type="entry name" value="bioA"/>
    <property type="match status" value="1"/>
</dbReference>
<protein>
    <recommendedName>
        <fullName evidence="13">Adenosylmethionine-8-amino-7-oxononanoate aminotransferase</fullName>
        <ecNumber evidence="13">2.6.1.62</ecNumber>
    </recommendedName>
    <alternativeName>
        <fullName evidence="13">7,8-diamino-pelargonic acid aminotransferase</fullName>
        <shortName evidence="13">DAPA AT</shortName>
        <shortName evidence="13">DAPA aminotransferase</shortName>
    </alternativeName>
    <alternativeName>
        <fullName evidence="13">7,8-diaminononanoate synthase</fullName>
        <shortName evidence="13">DANS</shortName>
    </alternativeName>
    <alternativeName>
        <fullName evidence="13">Diaminopelargonic acid synthase</fullName>
    </alternativeName>
</protein>
<keyword evidence="6 13" id="KW-0032">Aminotransferase</keyword>
<name>A0A6S6SVH6_9BACT</name>
<feature type="binding site" evidence="13">
    <location>
        <position position="278"/>
    </location>
    <ligand>
        <name>substrate</name>
    </ligand>
</feature>
<evidence type="ECO:0000256" key="1">
    <source>
        <dbReference type="ARBA" id="ARBA00001933"/>
    </source>
</evidence>
<dbReference type="InterPro" id="IPR005815">
    <property type="entry name" value="BioA"/>
</dbReference>
<gene>
    <name evidence="13" type="primary">bioA</name>
    <name evidence="14" type="ORF">HELGO_WM18655</name>
</gene>
<evidence type="ECO:0000256" key="5">
    <source>
        <dbReference type="ARBA" id="ARBA00022490"/>
    </source>
</evidence>
<evidence type="ECO:0000256" key="8">
    <source>
        <dbReference type="ARBA" id="ARBA00022691"/>
    </source>
</evidence>
<dbReference type="PROSITE" id="PS00600">
    <property type="entry name" value="AA_TRANSFER_CLASS_3"/>
    <property type="match status" value="1"/>
</dbReference>
<feature type="binding site" evidence="13">
    <location>
        <position position="401"/>
    </location>
    <ligand>
        <name>substrate</name>
    </ligand>
</feature>
<reference evidence="14" key="1">
    <citation type="submission" date="2020-01" db="EMBL/GenBank/DDBJ databases">
        <authorList>
            <person name="Meier V. D."/>
            <person name="Meier V D."/>
        </authorList>
    </citation>
    <scope>NUCLEOTIDE SEQUENCE</scope>
    <source>
        <strain evidence="14">HLG_WM_MAG_04</strain>
    </source>
</reference>
<comment type="pathway">
    <text evidence="3 13">Cofactor biosynthesis; biotin biosynthesis; 7,8-diaminononanoate from 8-amino-7-oxononanoate (SAM route): step 1/1.</text>
</comment>
<evidence type="ECO:0000256" key="12">
    <source>
        <dbReference type="ARBA" id="ARBA00060970"/>
    </source>
</evidence>
<dbReference type="InterPro" id="IPR015422">
    <property type="entry name" value="PyrdxlP-dep_Trfase_small"/>
</dbReference>
<dbReference type="Gene3D" id="3.40.640.10">
    <property type="entry name" value="Type I PLP-dependent aspartate aminotransferase-like (Major domain)"/>
    <property type="match status" value="1"/>
</dbReference>
<dbReference type="InterPro" id="IPR015424">
    <property type="entry name" value="PyrdxlP-dep_Trfase"/>
</dbReference>
<dbReference type="Gene3D" id="3.90.1150.10">
    <property type="entry name" value="Aspartate Aminotransferase, domain 1"/>
    <property type="match status" value="1"/>
</dbReference>
<comment type="catalytic activity">
    <reaction evidence="11 13">
        <text>(8S)-8-amino-7-oxononanoate + S-adenosyl-L-methionine = S-adenosyl-4-methylsulfanyl-2-oxobutanoate + (7R,8S)-7,8-diammoniononanoate</text>
        <dbReference type="Rhea" id="RHEA:16861"/>
        <dbReference type="ChEBI" id="CHEBI:16490"/>
        <dbReference type="ChEBI" id="CHEBI:59789"/>
        <dbReference type="ChEBI" id="CHEBI:149468"/>
        <dbReference type="ChEBI" id="CHEBI:149469"/>
        <dbReference type="EC" id="2.6.1.62"/>
    </reaction>
</comment>
<dbReference type="PIRSF" id="PIRSF000521">
    <property type="entry name" value="Transaminase_4ab_Lys_Orn"/>
    <property type="match status" value="1"/>
</dbReference>
<dbReference type="GO" id="GO:0004015">
    <property type="term" value="F:adenosylmethionine-8-amino-7-oxononanoate transaminase activity"/>
    <property type="evidence" value="ECO:0007669"/>
    <property type="project" value="UniProtKB-UniRule"/>
</dbReference>
<keyword evidence="7 13" id="KW-0808">Transferase</keyword>
<dbReference type="SUPFAM" id="SSF53383">
    <property type="entry name" value="PLP-dependent transferases"/>
    <property type="match status" value="1"/>
</dbReference>
<comment type="cofactor">
    <cofactor evidence="1 13">
        <name>pyridoxal 5'-phosphate</name>
        <dbReference type="ChEBI" id="CHEBI:597326"/>
    </cofactor>
</comment>
<dbReference type="FunFam" id="3.40.640.10:FF:000078">
    <property type="entry name" value="Adenosylmethionine-8-amino-7-oxononanoate aminotransferase"/>
    <property type="match status" value="1"/>
</dbReference>
<evidence type="ECO:0000256" key="6">
    <source>
        <dbReference type="ARBA" id="ARBA00022576"/>
    </source>
</evidence>
<dbReference type="UniPathway" id="UPA00078">
    <property type="reaction ID" value="UER00160"/>
</dbReference>
<organism evidence="14">
    <name type="scientific">uncultured Sulfurovum sp</name>
    <dbReference type="NCBI Taxonomy" id="269237"/>
    <lineage>
        <taxon>Bacteria</taxon>
        <taxon>Pseudomonadati</taxon>
        <taxon>Campylobacterota</taxon>
        <taxon>Epsilonproteobacteria</taxon>
        <taxon>Campylobacterales</taxon>
        <taxon>Sulfurovaceae</taxon>
        <taxon>Sulfurovum</taxon>
        <taxon>environmental samples</taxon>
    </lineage>
</organism>
<comment type="similarity">
    <text evidence="12 13">Belongs to the class-III pyridoxal-phosphate-dependent aminotransferase family. BioA subfamily.</text>
</comment>
<feature type="binding site" evidence="13">
    <location>
        <begin position="118"/>
        <end position="119"/>
    </location>
    <ligand>
        <name>pyridoxal 5'-phosphate</name>
        <dbReference type="ChEBI" id="CHEBI:597326"/>
    </ligand>
</feature>
<comment type="subcellular location">
    <subcellularLocation>
        <location evidence="2 13">Cytoplasm</location>
    </subcellularLocation>
</comment>
<keyword evidence="9 13" id="KW-0093">Biotin biosynthesis</keyword>
<evidence type="ECO:0000256" key="10">
    <source>
        <dbReference type="ARBA" id="ARBA00022898"/>
    </source>
</evidence>
<dbReference type="EC" id="2.6.1.62" evidence="13"/>
<dbReference type="InterPro" id="IPR005814">
    <property type="entry name" value="Aminotrans_3"/>
</dbReference>
<evidence type="ECO:0000256" key="3">
    <source>
        <dbReference type="ARBA" id="ARBA00005063"/>
    </source>
</evidence>
<dbReference type="InterPro" id="IPR015421">
    <property type="entry name" value="PyrdxlP-dep_Trfase_major"/>
</dbReference>
<dbReference type="GO" id="GO:0009102">
    <property type="term" value="P:biotin biosynthetic process"/>
    <property type="evidence" value="ECO:0007669"/>
    <property type="project" value="UniProtKB-UniRule"/>
</dbReference>
<keyword evidence="10 13" id="KW-0663">Pyridoxal phosphate</keyword>
<keyword evidence="8 13" id="KW-0949">S-adenosyl-L-methionine</keyword>